<name>A0AAD7D4C2_MYCRO</name>
<dbReference type="SUPFAM" id="SSF56112">
    <property type="entry name" value="Protein kinase-like (PK-like)"/>
    <property type="match status" value="1"/>
</dbReference>
<dbReference type="Gene3D" id="1.10.510.10">
    <property type="entry name" value="Transferase(Phosphotransferase) domain 1"/>
    <property type="match status" value="1"/>
</dbReference>
<keyword evidence="2" id="KW-1185">Reference proteome</keyword>
<accession>A0AAD7D4C2</accession>
<protein>
    <recommendedName>
        <fullName evidence="3">Protein kinase domain-containing protein</fullName>
    </recommendedName>
</protein>
<dbReference type="Proteomes" id="UP001221757">
    <property type="component" value="Unassembled WGS sequence"/>
</dbReference>
<dbReference type="AlphaFoldDB" id="A0AAD7D4C2"/>
<comment type="caution">
    <text evidence="1">The sequence shown here is derived from an EMBL/GenBank/DDBJ whole genome shotgun (WGS) entry which is preliminary data.</text>
</comment>
<proteinExistence type="predicted"/>
<organism evidence="1 2">
    <name type="scientific">Mycena rosella</name>
    <name type="common">Pink bonnet</name>
    <name type="synonym">Agaricus rosellus</name>
    <dbReference type="NCBI Taxonomy" id="1033263"/>
    <lineage>
        <taxon>Eukaryota</taxon>
        <taxon>Fungi</taxon>
        <taxon>Dikarya</taxon>
        <taxon>Basidiomycota</taxon>
        <taxon>Agaricomycotina</taxon>
        <taxon>Agaricomycetes</taxon>
        <taxon>Agaricomycetidae</taxon>
        <taxon>Agaricales</taxon>
        <taxon>Marasmiineae</taxon>
        <taxon>Mycenaceae</taxon>
        <taxon>Mycena</taxon>
    </lineage>
</organism>
<evidence type="ECO:0000313" key="2">
    <source>
        <dbReference type="Proteomes" id="UP001221757"/>
    </source>
</evidence>
<dbReference type="EMBL" id="JARKIE010000134">
    <property type="protein sequence ID" value="KAJ7678533.1"/>
    <property type="molecule type" value="Genomic_DNA"/>
</dbReference>
<dbReference type="InterPro" id="IPR011009">
    <property type="entry name" value="Kinase-like_dom_sf"/>
</dbReference>
<evidence type="ECO:0008006" key="3">
    <source>
        <dbReference type="Google" id="ProtNLM"/>
    </source>
</evidence>
<gene>
    <name evidence="1" type="ORF">B0H17DRAFT_107195</name>
</gene>
<sequence length="167" mass="18361">MYEPDATHCHTPADDMTHEAQICEQLARDPAGPHPNLCRYLGYVPTPDGQRLLGLCFERHGPSLSRAVQREYNVAFNTAAVLAGVRSGLTRLHAFGYVHNDVNPADARAVLVDFDSCRRIGASLVGKKAGTMGWDHGGDAARPENDWIGLEKVRDWLEDPDHVPPLP</sequence>
<evidence type="ECO:0000313" key="1">
    <source>
        <dbReference type="EMBL" id="KAJ7678533.1"/>
    </source>
</evidence>
<reference evidence="1" key="1">
    <citation type="submission" date="2023-03" db="EMBL/GenBank/DDBJ databases">
        <title>Massive genome expansion in bonnet fungi (Mycena s.s.) driven by repeated elements and novel gene families across ecological guilds.</title>
        <authorList>
            <consortium name="Lawrence Berkeley National Laboratory"/>
            <person name="Harder C.B."/>
            <person name="Miyauchi S."/>
            <person name="Viragh M."/>
            <person name="Kuo A."/>
            <person name="Thoen E."/>
            <person name="Andreopoulos B."/>
            <person name="Lu D."/>
            <person name="Skrede I."/>
            <person name="Drula E."/>
            <person name="Henrissat B."/>
            <person name="Morin E."/>
            <person name="Kohler A."/>
            <person name="Barry K."/>
            <person name="LaButti K."/>
            <person name="Morin E."/>
            <person name="Salamov A."/>
            <person name="Lipzen A."/>
            <person name="Mereny Z."/>
            <person name="Hegedus B."/>
            <person name="Baldrian P."/>
            <person name="Stursova M."/>
            <person name="Weitz H."/>
            <person name="Taylor A."/>
            <person name="Grigoriev I.V."/>
            <person name="Nagy L.G."/>
            <person name="Martin F."/>
            <person name="Kauserud H."/>
        </authorList>
    </citation>
    <scope>NUCLEOTIDE SEQUENCE</scope>
    <source>
        <strain evidence="1">CBHHK067</strain>
    </source>
</reference>